<proteinExistence type="evidence at transcript level"/>
<evidence type="ECO:0000313" key="1">
    <source>
        <dbReference type="EMBL" id="JAT92603.1"/>
    </source>
</evidence>
<dbReference type="AlphaFoldDB" id="A0A1E1WZZ8"/>
<name>A0A1E1WZZ8_9ACAR</name>
<accession>A0A1E1WZZ8</accession>
<dbReference type="EMBL" id="GFAC01006585">
    <property type="protein sequence ID" value="JAT92603.1"/>
    <property type="molecule type" value="mRNA"/>
</dbReference>
<protein>
    <submittedName>
        <fullName evidence="1">Uncharacterized protein</fullName>
    </submittedName>
</protein>
<organism evidence="1">
    <name type="scientific">Amblyomma aureolatum</name>
    <dbReference type="NCBI Taxonomy" id="187763"/>
    <lineage>
        <taxon>Eukaryota</taxon>
        <taxon>Metazoa</taxon>
        <taxon>Ecdysozoa</taxon>
        <taxon>Arthropoda</taxon>
        <taxon>Chelicerata</taxon>
        <taxon>Arachnida</taxon>
        <taxon>Acari</taxon>
        <taxon>Parasitiformes</taxon>
        <taxon>Ixodida</taxon>
        <taxon>Ixodoidea</taxon>
        <taxon>Ixodidae</taxon>
        <taxon>Amblyomminae</taxon>
        <taxon>Amblyomma</taxon>
    </lineage>
</organism>
<sequence length="77" mass="8747">VLTLIAAFGAVFSDLEINPVKTHEQCSRHCLLENQDCEPGCSCVRRHDILDDGIHGWCISYREPLPDWFVEGAQMYP</sequence>
<feature type="non-terminal residue" evidence="1">
    <location>
        <position position="1"/>
    </location>
</feature>
<reference evidence="1" key="1">
    <citation type="journal article" date="2017" name="Front. Cell. Infect. Microbiol.">
        <title>The Distinct Transcriptional Response of the Midgut of Amblyomma sculptum and Amblyomma aureolatum Ticks to Rickettsia rickettsii Correlates to Their Differences in Susceptibility to Infection.</title>
        <authorList>
            <person name="Martins L.A."/>
            <person name="Galletti M.F.B.M."/>
            <person name="Ribeiro J.M."/>
            <person name="Fujita A."/>
            <person name="Costa F.B."/>
            <person name="Labruna M.B."/>
            <person name="Daffre S."/>
            <person name="Fogaca A.C."/>
        </authorList>
    </citation>
    <scope>NUCLEOTIDE SEQUENCE</scope>
</reference>